<feature type="domain" description="GGDEF" evidence="2">
    <location>
        <begin position="212"/>
        <end position="343"/>
    </location>
</feature>
<gene>
    <name evidence="3" type="ORF">SAMN05421688_0809</name>
</gene>
<evidence type="ECO:0000313" key="4">
    <source>
        <dbReference type="Proteomes" id="UP000198796"/>
    </source>
</evidence>
<dbReference type="SMART" id="SM00065">
    <property type="entry name" value="GAF"/>
    <property type="match status" value="1"/>
</dbReference>
<dbReference type="PANTHER" id="PTHR33121:SF79">
    <property type="entry name" value="CYCLIC DI-GMP PHOSPHODIESTERASE PDED-RELATED"/>
    <property type="match status" value="1"/>
</dbReference>
<dbReference type="STRING" id="871651.SAMN05421688_0809"/>
<dbReference type="SUPFAM" id="SSF55781">
    <property type="entry name" value="GAF domain-like"/>
    <property type="match status" value="1"/>
</dbReference>
<dbReference type="GO" id="GO:0071111">
    <property type="term" value="F:cyclic-guanylate-specific phosphodiesterase activity"/>
    <property type="evidence" value="ECO:0007669"/>
    <property type="project" value="InterPro"/>
</dbReference>
<dbReference type="PROSITE" id="PS50883">
    <property type="entry name" value="EAL"/>
    <property type="match status" value="1"/>
</dbReference>
<dbReference type="InterPro" id="IPR050706">
    <property type="entry name" value="Cyclic-di-GMP_PDE-like"/>
</dbReference>
<dbReference type="PROSITE" id="PS50887">
    <property type="entry name" value="GGDEF"/>
    <property type="match status" value="1"/>
</dbReference>
<dbReference type="SUPFAM" id="SSF55073">
    <property type="entry name" value="Nucleotide cyclase"/>
    <property type="match status" value="1"/>
</dbReference>
<dbReference type="PANTHER" id="PTHR33121">
    <property type="entry name" value="CYCLIC DI-GMP PHOSPHODIESTERASE PDEF"/>
    <property type="match status" value="1"/>
</dbReference>
<protein>
    <submittedName>
        <fullName evidence="3">Diguanylate cyclase (GGDEF) domain-containing protein</fullName>
    </submittedName>
</protein>
<organism evidence="3 4">
    <name type="scientific">Poseidonocella pacifica</name>
    <dbReference type="NCBI Taxonomy" id="871651"/>
    <lineage>
        <taxon>Bacteria</taxon>
        <taxon>Pseudomonadati</taxon>
        <taxon>Pseudomonadota</taxon>
        <taxon>Alphaproteobacteria</taxon>
        <taxon>Rhodobacterales</taxon>
        <taxon>Roseobacteraceae</taxon>
        <taxon>Poseidonocella</taxon>
    </lineage>
</organism>
<dbReference type="Gene3D" id="3.20.20.450">
    <property type="entry name" value="EAL domain"/>
    <property type="match status" value="1"/>
</dbReference>
<accession>A0A1I0VN61</accession>
<proteinExistence type="predicted"/>
<dbReference type="Pfam" id="PF01590">
    <property type="entry name" value="GAF"/>
    <property type="match status" value="1"/>
</dbReference>
<evidence type="ECO:0000259" key="1">
    <source>
        <dbReference type="PROSITE" id="PS50883"/>
    </source>
</evidence>
<evidence type="ECO:0000259" key="2">
    <source>
        <dbReference type="PROSITE" id="PS50887"/>
    </source>
</evidence>
<reference evidence="3 4" key="1">
    <citation type="submission" date="2016-10" db="EMBL/GenBank/DDBJ databases">
        <authorList>
            <person name="de Groot N.N."/>
        </authorList>
    </citation>
    <scope>NUCLEOTIDE SEQUENCE [LARGE SCALE GENOMIC DNA]</scope>
    <source>
        <strain evidence="3 4">DSM 29316</strain>
    </source>
</reference>
<dbReference type="InterPro" id="IPR001633">
    <property type="entry name" value="EAL_dom"/>
</dbReference>
<dbReference type="CDD" id="cd01949">
    <property type="entry name" value="GGDEF"/>
    <property type="match status" value="1"/>
</dbReference>
<dbReference type="Pfam" id="PF00990">
    <property type="entry name" value="GGDEF"/>
    <property type="match status" value="1"/>
</dbReference>
<dbReference type="Gene3D" id="3.30.450.40">
    <property type="match status" value="1"/>
</dbReference>
<dbReference type="AlphaFoldDB" id="A0A1I0VN61"/>
<dbReference type="SUPFAM" id="SSF141868">
    <property type="entry name" value="EAL domain-like"/>
    <property type="match status" value="1"/>
</dbReference>
<dbReference type="Proteomes" id="UP000198796">
    <property type="component" value="Unassembled WGS sequence"/>
</dbReference>
<dbReference type="InterPro" id="IPR043128">
    <property type="entry name" value="Rev_trsase/Diguanyl_cyclase"/>
</dbReference>
<name>A0A1I0VN61_9RHOB</name>
<dbReference type="InterPro" id="IPR000160">
    <property type="entry name" value="GGDEF_dom"/>
</dbReference>
<dbReference type="InterPro" id="IPR003018">
    <property type="entry name" value="GAF"/>
</dbReference>
<dbReference type="NCBIfam" id="TIGR00254">
    <property type="entry name" value="GGDEF"/>
    <property type="match status" value="1"/>
</dbReference>
<dbReference type="OrthoDB" id="9814202at2"/>
<sequence>MGYPVPLSEYARLKVVERLRVEEAEVDQDIERLVALAAQVAGLPIGLLSIMHADEQQFIVNHGLPELSGTPREHAFCSYPIGEGRTLHVPDAHDDARFAQNPLVVGAPHLRSYVGVPLEVEEGIHAGTLCLLGHEAHDVDTVTLDRIITIGTAITRLLCSQRDRRELDEAHAKLDFERRVVERASRTCGLTGLLNMTAFREEGTNIIDDRQESMQLALVDIDEFRTINERFGAFIGDEFLAALSESIHSLGARNCTAGRVGDDKFALLLRTVDSTAEEIIERLRAKFYESTRPLGLIEMGRLSVGLAGSENGAPSWRTLLSNAEVALHAAKSLGRDRTVRHDEAIDRVYNIKAFQSAFTEAILKGEIVPYFQPIIGLETRRIEGLEVLVRWHQDDGQVRPPAQFYKAFSDRLLAPLLTRRIADAVCDILPEWRRLGLNPGKICLNATAEDVAHPDQLMDIMHELAAAGLSPSDLTIEVTETIVMDDPEGGMRRTLQSLRDKGVRVALDDFGTGFGSLTHLSSWPVDILKIDRQFVRRLPRSEKDRHIVRSLVDLAGRLGLETVAEGIETDWQRDFVTETGCDYGQGFFYSPAVSAEEIKDLLLRERAHGRHTG</sequence>
<dbReference type="RefSeq" id="WP_092060786.1">
    <property type="nucleotide sequence ID" value="NZ_FOJU01000001.1"/>
</dbReference>
<dbReference type="InterPro" id="IPR035919">
    <property type="entry name" value="EAL_sf"/>
</dbReference>
<dbReference type="InterPro" id="IPR029787">
    <property type="entry name" value="Nucleotide_cyclase"/>
</dbReference>
<evidence type="ECO:0000313" key="3">
    <source>
        <dbReference type="EMBL" id="SFA77855.1"/>
    </source>
</evidence>
<dbReference type="SMART" id="SM00052">
    <property type="entry name" value="EAL"/>
    <property type="match status" value="1"/>
</dbReference>
<feature type="domain" description="EAL" evidence="1">
    <location>
        <begin position="351"/>
        <end position="606"/>
    </location>
</feature>
<dbReference type="Gene3D" id="3.30.70.270">
    <property type="match status" value="1"/>
</dbReference>
<dbReference type="CDD" id="cd01948">
    <property type="entry name" value="EAL"/>
    <property type="match status" value="1"/>
</dbReference>
<dbReference type="InterPro" id="IPR029016">
    <property type="entry name" value="GAF-like_dom_sf"/>
</dbReference>
<dbReference type="SMART" id="SM00267">
    <property type="entry name" value="GGDEF"/>
    <property type="match status" value="1"/>
</dbReference>
<dbReference type="EMBL" id="FOJU01000001">
    <property type="protein sequence ID" value="SFA77855.1"/>
    <property type="molecule type" value="Genomic_DNA"/>
</dbReference>
<keyword evidence="4" id="KW-1185">Reference proteome</keyword>
<dbReference type="Pfam" id="PF00563">
    <property type="entry name" value="EAL"/>
    <property type="match status" value="1"/>
</dbReference>